<keyword evidence="2" id="KW-1185">Reference proteome</keyword>
<keyword evidence="1" id="KW-0418">Kinase</keyword>
<protein>
    <submittedName>
        <fullName evidence="1">HAMP domain-containing histidine kinase</fullName>
    </submittedName>
</protein>
<dbReference type="Proteomes" id="UP000594014">
    <property type="component" value="Chromosome"/>
</dbReference>
<dbReference type="EMBL" id="CP042469">
    <property type="protein sequence ID" value="QOX65831.1"/>
    <property type="molecule type" value="Genomic_DNA"/>
</dbReference>
<gene>
    <name evidence="1" type="ORF">FRZ06_04910</name>
</gene>
<accession>A0ACD1AH31</accession>
<proteinExistence type="predicted"/>
<reference evidence="1" key="1">
    <citation type="submission" date="2019-08" db="EMBL/GenBank/DDBJ databases">
        <title>Genome sequence of Clostridiales bacterium MT110.</title>
        <authorList>
            <person name="Cao J."/>
        </authorList>
    </citation>
    <scope>NUCLEOTIDE SEQUENCE</scope>
    <source>
        <strain evidence="1">MT110</strain>
    </source>
</reference>
<sequence>MRTALFQCVRAAVLATVFYGLSLVLVYYIGYSITWYPSPVYYLIHGLLPYASLLVPMAWLIMLLAIIYYYWNKTAGYIEEIATASLSLVQPDEEEIRLPQELREIETRMNQIKKEARKSAREAKEAEQRKNDLVVNLAHDIRTPLSSVIGYLSLLDEAPDMPPEQRSKYTGITLDKAGRLEQLVDEFFEITRFNLSTIVLNKGKINLPFMLRQIADEFYPMLSPENKEAVVDAPEGLALWGDADKLSRVFNNILKNAAAYSYNDTKIIISAFLNNKNVVIQVSNQGDPIPSQKLETIFERFFRLDNARSSQTGGAGLGLAIAKEIVDAHRGTISAKSSGTNTTFIVTLPQNDTDPSFS</sequence>
<evidence type="ECO:0000313" key="2">
    <source>
        <dbReference type="Proteomes" id="UP000594014"/>
    </source>
</evidence>
<organism evidence="1 2">
    <name type="scientific">Anoxybacterium hadale</name>
    <dbReference type="NCBI Taxonomy" id="3408580"/>
    <lineage>
        <taxon>Bacteria</taxon>
        <taxon>Bacillati</taxon>
        <taxon>Bacillota</taxon>
        <taxon>Clostridia</taxon>
        <taxon>Peptostreptococcales</taxon>
        <taxon>Anaerovoracaceae</taxon>
        <taxon>Anoxybacterium</taxon>
    </lineage>
</organism>
<evidence type="ECO:0000313" key="1">
    <source>
        <dbReference type="EMBL" id="QOX65831.1"/>
    </source>
</evidence>
<keyword evidence="1" id="KW-0808">Transferase</keyword>
<name>A0ACD1AH31_9FIRM</name>